<dbReference type="PANTHER" id="PTHR38731:SF1">
    <property type="entry name" value="FECR PROTEIN DOMAIN-CONTAINING PROTEIN"/>
    <property type="match status" value="1"/>
</dbReference>
<proteinExistence type="predicted"/>
<evidence type="ECO:0000313" key="4">
    <source>
        <dbReference type="Proteomes" id="UP000011873"/>
    </source>
</evidence>
<organism evidence="3 4">
    <name type="scientific">Leptospira borgpetersenii serovar Hardjo-bovis str. Sponselee</name>
    <dbReference type="NCBI Taxonomy" id="1303729"/>
    <lineage>
        <taxon>Bacteria</taxon>
        <taxon>Pseudomonadati</taxon>
        <taxon>Spirochaetota</taxon>
        <taxon>Spirochaetia</taxon>
        <taxon>Leptospirales</taxon>
        <taxon>Leptospiraceae</taxon>
        <taxon>Leptospira</taxon>
    </lineage>
</organism>
<dbReference type="EMBL" id="ANMU01000136">
    <property type="protein sequence ID" value="EMJ79100.1"/>
    <property type="molecule type" value="Genomic_DNA"/>
</dbReference>
<dbReference type="Pfam" id="PF04773">
    <property type="entry name" value="FecR"/>
    <property type="match status" value="1"/>
</dbReference>
<dbReference type="AlphaFoldDB" id="M6BZ14"/>
<evidence type="ECO:0000313" key="3">
    <source>
        <dbReference type="EMBL" id="EMJ79100.1"/>
    </source>
</evidence>
<protein>
    <submittedName>
        <fullName evidence="3">Sigma factor regulatory protein, FecR/PupR family</fullName>
    </submittedName>
</protein>
<gene>
    <name evidence="3" type="ORF">LEP1GSC016_3541</name>
</gene>
<sequence>MKKLLIVSSIVLTTGVLVFNACKKPESSKSAAIGKENSPSAVVVFSVGEAKILHTDLTEEKATLGASLKTGDKVSTKDKSKVDIQFADGSAVRISENSVIDFDALTINSKGNSDTRLALVSGKVFAKVNKASKEDQFSVVTPTAIAGVRGTSFIVDRSKSDKAVVKVLDGAVAVAPRIAILEGLSEEEIAKNENLKKIQQSIVSSEVVLEKNQASVLKADDKSLEAKDSSKISEKNIAAVVKKLDSSGISKKEEEEIRTIVTVDKETTEKMVRINEESSGKVDEQKAASLEAERKKLESEIATRQEEEVKKFKQILVSAPKELKSSKDIVNYYERIEKIIMTDGSSMIGAIVDQQGSTMIVHTEQGIKKINQADVQEVIYDFQTKAKF</sequence>
<keyword evidence="1" id="KW-0175">Coiled coil</keyword>
<dbReference type="PANTHER" id="PTHR38731">
    <property type="entry name" value="LIPL45-RELATED LIPOPROTEIN-RELATED"/>
    <property type="match status" value="1"/>
</dbReference>
<dbReference type="PATRIC" id="fig|1218567.3.peg.3524"/>
<dbReference type="InterPro" id="IPR006860">
    <property type="entry name" value="FecR"/>
</dbReference>
<dbReference type="RefSeq" id="WP_011670190.1">
    <property type="nucleotide sequence ID" value="NZ_ANMU01000136.1"/>
</dbReference>
<accession>M6BZ14</accession>
<evidence type="ECO:0000259" key="2">
    <source>
        <dbReference type="Pfam" id="PF04773"/>
    </source>
</evidence>
<evidence type="ECO:0000256" key="1">
    <source>
        <dbReference type="SAM" id="Coils"/>
    </source>
</evidence>
<feature type="domain" description="FecR protein" evidence="2">
    <location>
        <begin position="72"/>
        <end position="172"/>
    </location>
</feature>
<comment type="caution">
    <text evidence="3">The sequence shown here is derived from an EMBL/GenBank/DDBJ whole genome shotgun (WGS) entry which is preliminary data.</text>
</comment>
<dbReference type="Gene3D" id="2.60.120.1440">
    <property type="match status" value="1"/>
</dbReference>
<name>M6BZ14_LEPBO</name>
<reference evidence="3 4" key="1">
    <citation type="submission" date="2013-01" db="EMBL/GenBank/DDBJ databases">
        <authorList>
            <person name="Harkins D.M."/>
            <person name="Durkin A.S."/>
            <person name="Brinkac L.M."/>
            <person name="Haft D.H."/>
            <person name="Selengut J.D."/>
            <person name="Sanka R."/>
            <person name="DePew J."/>
            <person name="Purushe J."/>
            <person name="Galloway R.L."/>
            <person name="Vinetz J.M."/>
            <person name="Sutton G.G."/>
            <person name="Nierman W.C."/>
            <person name="Fouts D.E."/>
        </authorList>
    </citation>
    <scope>NUCLEOTIDE SEQUENCE [LARGE SCALE GENOMIC DNA]</scope>
    <source>
        <strain evidence="3 4">Sponselee CDC</strain>
    </source>
</reference>
<dbReference type="NCBIfam" id="NF033165">
    <property type="entry name" value="lipo_LipL45"/>
    <property type="match status" value="1"/>
</dbReference>
<feature type="coiled-coil region" evidence="1">
    <location>
        <begin position="280"/>
        <end position="310"/>
    </location>
</feature>
<dbReference type="Proteomes" id="UP000011873">
    <property type="component" value="Unassembled WGS sequence"/>
</dbReference>